<sequence>MTNAIAGCLLPLLRRVFPARGRRRSAGSPPVARRVPAPTARREHMAEPVLRGEDVALVRPYVLTPEERRERRAQRERRRTLWLAVHGIDMGPRWIHGVEVAA</sequence>
<feature type="region of interest" description="Disordered" evidence="1">
    <location>
        <begin position="21"/>
        <end position="46"/>
    </location>
</feature>
<name>A0A401R6M1_STRNR</name>
<dbReference type="AlphaFoldDB" id="A0A401R6M1"/>
<evidence type="ECO:0000313" key="3">
    <source>
        <dbReference type="Proteomes" id="UP000288351"/>
    </source>
</evidence>
<dbReference type="EMBL" id="BHXC01000007">
    <property type="protein sequence ID" value="GCB93245.1"/>
    <property type="molecule type" value="Genomic_DNA"/>
</dbReference>
<evidence type="ECO:0000256" key="1">
    <source>
        <dbReference type="SAM" id="MobiDB-lite"/>
    </source>
</evidence>
<dbReference type="Proteomes" id="UP000288351">
    <property type="component" value="Unassembled WGS sequence"/>
</dbReference>
<organism evidence="2 3">
    <name type="scientific">Streptomyces noursei</name>
    <name type="common">Streptomyces albulus</name>
    <dbReference type="NCBI Taxonomy" id="1971"/>
    <lineage>
        <taxon>Bacteria</taxon>
        <taxon>Bacillati</taxon>
        <taxon>Actinomycetota</taxon>
        <taxon>Actinomycetes</taxon>
        <taxon>Kitasatosporales</taxon>
        <taxon>Streptomycetaceae</taxon>
        <taxon>Streptomyces</taxon>
    </lineage>
</organism>
<proteinExistence type="predicted"/>
<reference evidence="2 3" key="1">
    <citation type="journal article" date="2019" name="Microbiol. Resour. Announc.">
        <title>Draft Genome Sequence of the Most Traditional epsilon-Poly-l-Lysine Producer, Streptomyces albulus NBRC14147.</title>
        <authorList>
            <person name="Yamanaka K."/>
            <person name="Hamano Y."/>
        </authorList>
    </citation>
    <scope>NUCLEOTIDE SEQUENCE [LARGE SCALE GENOMIC DNA]</scope>
    <source>
        <strain evidence="2 3">NBRC 14147</strain>
    </source>
</reference>
<accession>A0A401R6M1</accession>
<evidence type="ECO:0000313" key="2">
    <source>
        <dbReference type="EMBL" id="GCB93245.1"/>
    </source>
</evidence>
<gene>
    <name evidence="2" type="ORF">SALB_06026</name>
</gene>
<protein>
    <submittedName>
        <fullName evidence="2">Uncharacterized protein</fullName>
    </submittedName>
</protein>
<feature type="compositionally biased region" description="Low complexity" evidence="1">
    <location>
        <begin position="29"/>
        <end position="39"/>
    </location>
</feature>
<comment type="caution">
    <text evidence="2">The sequence shown here is derived from an EMBL/GenBank/DDBJ whole genome shotgun (WGS) entry which is preliminary data.</text>
</comment>